<dbReference type="Pfam" id="PF23493">
    <property type="entry name" value="CysS_C"/>
    <property type="match status" value="1"/>
</dbReference>
<feature type="transmembrane region" description="Helical" evidence="1">
    <location>
        <begin position="19"/>
        <end position="44"/>
    </location>
</feature>
<feature type="domain" description="YqeB PH" evidence="3">
    <location>
        <begin position="8"/>
        <end position="159"/>
    </location>
</feature>
<keyword evidence="1" id="KW-1133">Transmembrane helix</keyword>
<sequence length="238" mass="25707">MAHGDAETVVAVPAGERALIAWGFPIAGMALGWLLKAAAGWIAGLSWAPLQGPFKLIAQIPEPWATIGALALGLVAGLLLVLTAIGERLTVTVRDDAAVLTRVDGPSHTVARERLAAVFVDGKQLVLQGADGWEHARESSDLRPAELRAAFTAHGYPWRDDGDPHRDLFRLWVPDLPGLPDGANALLAARAKALSKREEVESAVLREELRRLGVLVREEQRRQYWRLATPPAPGDRAV</sequence>
<evidence type="ECO:0008006" key="6">
    <source>
        <dbReference type="Google" id="ProtNLM"/>
    </source>
</evidence>
<accession>A0A8J3JVR1</accession>
<dbReference type="InterPro" id="IPR057798">
    <property type="entry name" value="PH_YqeB"/>
</dbReference>
<reference evidence="4 5" key="1">
    <citation type="submission" date="2021-01" db="EMBL/GenBank/DDBJ databases">
        <title>Whole genome shotgun sequence of Catellatospora chokoriensis NBRC 107358.</title>
        <authorList>
            <person name="Komaki H."/>
            <person name="Tamura T."/>
        </authorList>
    </citation>
    <scope>NUCLEOTIDE SEQUENCE [LARGE SCALE GENOMIC DNA]</scope>
    <source>
        <strain evidence="4 5">NBRC 107358</strain>
    </source>
</reference>
<evidence type="ECO:0000259" key="2">
    <source>
        <dbReference type="Pfam" id="PF23493"/>
    </source>
</evidence>
<feature type="domain" description="Cysteinyl-tRNA ligase anticodon binding" evidence="2">
    <location>
        <begin position="177"/>
        <end position="226"/>
    </location>
</feature>
<keyword evidence="1" id="KW-0472">Membrane</keyword>
<evidence type="ECO:0000256" key="1">
    <source>
        <dbReference type="SAM" id="Phobius"/>
    </source>
</evidence>
<comment type="caution">
    <text evidence="4">The sequence shown here is derived from an EMBL/GenBank/DDBJ whole genome shotgun (WGS) entry which is preliminary data.</text>
</comment>
<dbReference type="RefSeq" id="WP_191839237.1">
    <property type="nucleotide sequence ID" value="NZ_BAAALB010000006.1"/>
</dbReference>
<dbReference type="Pfam" id="PF23494">
    <property type="entry name" value="bPH_10"/>
    <property type="match status" value="1"/>
</dbReference>
<gene>
    <name evidence="4" type="primary">yqeB</name>
    <name evidence="4" type="ORF">Cch02nite_28280</name>
</gene>
<evidence type="ECO:0000259" key="3">
    <source>
        <dbReference type="Pfam" id="PF23494"/>
    </source>
</evidence>
<dbReference type="Proteomes" id="UP000619293">
    <property type="component" value="Unassembled WGS sequence"/>
</dbReference>
<keyword evidence="1" id="KW-0812">Transmembrane</keyword>
<keyword evidence="5" id="KW-1185">Reference proteome</keyword>
<name>A0A8J3JVR1_9ACTN</name>
<organism evidence="4 5">
    <name type="scientific">Catellatospora chokoriensis</name>
    <dbReference type="NCBI Taxonomy" id="310353"/>
    <lineage>
        <taxon>Bacteria</taxon>
        <taxon>Bacillati</taxon>
        <taxon>Actinomycetota</taxon>
        <taxon>Actinomycetes</taxon>
        <taxon>Micromonosporales</taxon>
        <taxon>Micromonosporaceae</taxon>
        <taxon>Catellatospora</taxon>
    </lineage>
</organism>
<proteinExistence type="predicted"/>
<protein>
    <recommendedName>
        <fullName evidence="6">DUF308 domain-containing protein</fullName>
    </recommendedName>
</protein>
<dbReference type="InterPro" id="IPR056411">
    <property type="entry name" value="CysS_C"/>
</dbReference>
<dbReference type="EMBL" id="BONG01000015">
    <property type="protein sequence ID" value="GIF89384.1"/>
    <property type="molecule type" value="Genomic_DNA"/>
</dbReference>
<dbReference type="AlphaFoldDB" id="A0A8J3JVR1"/>
<feature type="transmembrane region" description="Helical" evidence="1">
    <location>
        <begin position="64"/>
        <end position="85"/>
    </location>
</feature>
<evidence type="ECO:0000313" key="5">
    <source>
        <dbReference type="Proteomes" id="UP000619293"/>
    </source>
</evidence>
<evidence type="ECO:0000313" key="4">
    <source>
        <dbReference type="EMBL" id="GIF89384.1"/>
    </source>
</evidence>